<reference evidence="3 4" key="1">
    <citation type="submission" date="2012-06" db="EMBL/GenBank/DDBJ databases">
        <title>Complete genome of Terriglobus roseus DSM 18391.</title>
        <authorList>
            <consortium name="US DOE Joint Genome Institute (JGI-PGF)"/>
            <person name="Lucas S."/>
            <person name="Copeland A."/>
            <person name="Lapidus A."/>
            <person name="Glavina del Rio T."/>
            <person name="Dalin E."/>
            <person name="Tice H."/>
            <person name="Bruce D."/>
            <person name="Goodwin L."/>
            <person name="Pitluck S."/>
            <person name="Peters L."/>
            <person name="Mikhailova N."/>
            <person name="Munk A.C.C."/>
            <person name="Kyrpides N."/>
            <person name="Mavromatis K."/>
            <person name="Ivanova N."/>
            <person name="Brettin T."/>
            <person name="Detter J.C."/>
            <person name="Han C."/>
            <person name="Larimer F."/>
            <person name="Land M."/>
            <person name="Hauser L."/>
            <person name="Markowitz V."/>
            <person name="Cheng J.-F."/>
            <person name="Hugenholtz P."/>
            <person name="Woyke T."/>
            <person name="Wu D."/>
            <person name="Brambilla E."/>
            <person name="Klenk H.-P."/>
            <person name="Eisen J.A."/>
        </authorList>
    </citation>
    <scope>NUCLEOTIDE SEQUENCE [LARGE SCALE GENOMIC DNA]</scope>
    <source>
        <strain evidence="4">DSM 18391 / NRRL B-41598 / KBS 63</strain>
    </source>
</reference>
<name>I3ZM56_TERRK</name>
<keyword evidence="3" id="KW-0031">Aminopeptidase</keyword>
<dbReference type="InterPro" id="IPR000994">
    <property type="entry name" value="Pept_M24"/>
</dbReference>
<dbReference type="RefSeq" id="WP_014787584.1">
    <property type="nucleotide sequence ID" value="NC_018014.1"/>
</dbReference>
<dbReference type="PANTHER" id="PTHR46112">
    <property type="entry name" value="AMINOPEPTIDASE"/>
    <property type="match status" value="1"/>
</dbReference>
<dbReference type="InterPro" id="IPR050659">
    <property type="entry name" value="Peptidase_M24B"/>
</dbReference>
<dbReference type="CDD" id="cd01066">
    <property type="entry name" value="APP_MetAP"/>
    <property type="match status" value="1"/>
</dbReference>
<feature type="signal peptide" evidence="1">
    <location>
        <begin position="1"/>
        <end position="29"/>
    </location>
</feature>
<dbReference type="KEGG" id="trs:Terro_4117"/>
<dbReference type="SUPFAM" id="SSF55920">
    <property type="entry name" value="Creatinase/aminopeptidase"/>
    <property type="match status" value="1"/>
</dbReference>
<sequence>MSINLRTHAVALGLALAAACPLVSTAQQARPLESATYRLPGWSQQIAIREGWLAKHHALLLDMMRRNHVDMWLVVNEEFHNDPLTEYVAPPRPYTGNRDIFVFIDTGTELRKIAITGYSEDNLKRFFENPDEPIPADKLLPQLYAQYKPKRIALAVDAKRGAQRSLTHDSYQFLAKAMGPEAESHFVPAADLIEEYCATRIPDEFDTYKLLVGLTDEITKRAFSNEVITPGKTTVGDVRRWLYDAMYANHVTTWFQQDLRLQRKGRDVGTSRGFLAIEPEATVIQPGDLLHVDFGVTGMGLNTDWQKMAYVLLPGEKDVPAGMKVAFAHTSTLQHTLEQSSRPGRKAGEVYAEIMDAMKKQGIEAKVYSHPIGDQGHGLGAALDYRSSEAGAAHDKIQQEGTYLSIELNTATPLPEWNNQKIYMMNEDDAYLTKDGYKTFFPLQDRIYLIRSK</sequence>
<gene>
    <name evidence="3" type="ordered locus">Terro_4117</name>
</gene>
<dbReference type="EMBL" id="CP003379">
    <property type="protein sequence ID" value="AFL90324.1"/>
    <property type="molecule type" value="Genomic_DNA"/>
</dbReference>
<keyword evidence="4" id="KW-1185">Reference proteome</keyword>
<dbReference type="Proteomes" id="UP000006056">
    <property type="component" value="Chromosome"/>
</dbReference>
<feature type="chain" id="PRO_5003684283" evidence="1">
    <location>
        <begin position="30"/>
        <end position="453"/>
    </location>
</feature>
<evidence type="ECO:0000313" key="4">
    <source>
        <dbReference type="Proteomes" id="UP000006056"/>
    </source>
</evidence>
<keyword evidence="3" id="KW-0645">Protease</keyword>
<dbReference type="Gene3D" id="3.90.230.10">
    <property type="entry name" value="Creatinase/methionine aminopeptidase superfamily"/>
    <property type="match status" value="1"/>
</dbReference>
<keyword evidence="1" id="KW-0732">Signal</keyword>
<dbReference type="GO" id="GO:0004177">
    <property type="term" value="F:aminopeptidase activity"/>
    <property type="evidence" value="ECO:0007669"/>
    <property type="project" value="UniProtKB-KW"/>
</dbReference>
<evidence type="ECO:0000313" key="3">
    <source>
        <dbReference type="EMBL" id="AFL90324.1"/>
    </source>
</evidence>
<dbReference type="STRING" id="926566.Terro_4117"/>
<dbReference type="PANTHER" id="PTHR46112:SF8">
    <property type="entry name" value="CYTOPLASMIC PEPTIDASE PEPQ-RELATED"/>
    <property type="match status" value="1"/>
</dbReference>
<proteinExistence type="predicted"/>
<protein>
    <submittedName>
        <fullName evidence="3">Xaa-Pro aminopeptidase</fullName>
    </submittedName>
</protein>
<dbReference type="eggNOG" id="COG0006">
    <property type="taxonomic scope" value="Bacteria"/>
</dbReference>
<organism evidence="3 4">
    <name type="scientific">Terriglobus roseus (strain DSM 18391 / NRRL B-41598 / KBS 63)</name>
    <dbReference type="NCBI Taxonomy" id="926566"/>
    <lineage>
        <taxon>Bacteria</taxon>
        <taxon>Pseudomonadati</taxon>
        <taxon>Acidobacteriota</taxon>
        <taxon>Terriglobia</taxon>
        <taxon>Terriglobales</taxon>
        <taxon>Acidobacteriaceae</taxon>
        <taxon>Terriglobus</taxon>
    </lineage>
</organism>
<evidence type="ECO:0000259" key="2">
    <source>
        <dbReference type="Pfam" id="PF00557"/>
    </source>
</evidence>
<dbReference type="AlphaFoldDB" id="I3ZM56"/>
<dbReference type="InterPro" id="IPR036005">
    <property type="entry name" value="Creatinase/aminopeptidase-like"/>
</dbReference>
<feature type="domain" description="Peptidase M24" evidence="2">
    <location>
        <begin position="273"/>
        <end position="417"/>
    </location>
</feature>
<keyword evidence="3" id="KW-0378">Hydrolase</keyword>
<evidence type="ECO:0000256" key="1">
    <source>
        <dbReference type="SAM" id="SignalP"/>
    </source>
</evidence>
<dbReference type="HOGENOM" id="CLU_017266_9_0_0"/>
<dbReference type="OrthoDB" id="9765815at2"/>
<dbReference type="PROSITE" id="PS51257">
    <property type="entry name" value="PROKAR_LIPOPROTEIN"/>
    <property type="match status" value="1"/>
</dbReference>
<dbReference type="Pfam" id="PF00557">
    <property type="entry name" value="Peptidase_M24"/>
    <property type="match status" value="1"/>
</dbReference>
<accession>I3ZM56</accession>